<dbReference type="Gene3D" id="1.20.120.350">
    <property type="entry name" value="Voltage-gated potassium channels. Chain C"/>
    <property type="match status" value="1"/>
</dbReference>
<dbReference type="InterPro" id="IPR011333">
    <property type="entry name" value="SKP1/BTB/POZ_sf"/>
</dbReference>
<evidence type="ECO:0000256" key="7">
    <source>
        <dbReference type="ARBA" id="ARBA00022958"/>
    </source>
</evidence>
<name>A0A6P8J719_ACTTE</name>
<feature type="transmembrane region" description="Helical" evidence="13">
    <location>
        <begin position="305"/>
        <end position="324"/>
    </location>
</feature>
<reference evidence="16" key="1">
    <citation type="submission" date="2025-08" db="UniProtKB">
        <authorList>
            <consortium name="RefSeq"/>
        </authorList>
    </citation>
    <scope>IDENTIFICATION</scope>
    <source>
        <tissue evidence="16">Tentacle</tissue>
    </source>
</reference>
<dbReference type="SUPFAM" id="SSF81324">
    <property type="entry name" value="Voltage-gated potassium channels"/>
    <property type="match status" value="1"/>
</dbReference>
<dbReference type="GO" id="GO:0001508">
    <property type="term" value="P:action potential"/>
    <property type="evidence" value="ECO:0007669"/>
    <property type="project" value="TreeGrafter"/>
</dbReference>
<dbReference type="SMART" id="SM00225">
    <property type="entry name" value="BTB"/>
    <property type="match status" value="1"/>
</dbReference>
<dbReference type="InterPro" id="IPR003131">
    <property type="entry name" value="T1-type_BTB"/>
</dbReference>
<feature type="domain" description="BTB" evidence="14">
    <location>
        <begin position="12"/>
        <end position="115"/>
    </location>
</feature>
<keyword evidence="8 13" id="KW-1133">Transmembrane helix</keyword>
<dbReference type="PRINTS" id="PR01498">
    <property type="entry name" value="SHAWCHANNEL"/>
</dbReference>
<evidence type="ECO:0000256" key="1">
    <source>
        <dbReference type="ARBA" id="ARBA00004141"/>
    </source>
</evidence>
<feature type="compositionally biased region" description="Low complexity" evidence="12">
    <location>
        <begin position="618"/>
        <end position="627"/>
    </location>
</feature>
<dbReference type="OrthoDB" id="2414723at2759"/>
<organism evidence="15 16">
    <name type="scientific">Actinia tenebrosa</name>
    <name type="common">Australian red waratah sea anemone</name>
    <dbReference type="NCBI Taxonomy" id="6105"/>
    <lineage>
        <taxon>Eukaryota</taxon>
        <taxon>Metazoa</taxon>
        <taxon>Cnidaria</taxon>
        <taxon>Anthozoa</taxon>
        <taxon>Hexacorallia</taxon>
        <taxon>Actiniaria</taxon>
        <taxon>Actiniidae</taxon>
        <taxon>Actinia</taxon>
    </lineage>
</organism>
<feature type="compositionally biased region" description="Low complexity" evidence="12">
    <location>
        <begin position="577"/>
        <end position="597"/>
    </location>
</feature>
<evidence type="ECO:0000256" key="12">
    <source>
        <dbReference type="SAM" id="MobiDB-lite"/>
    </source>
</evidence>
<feature type="transmembrane region" description="Helical" evidence="13">
    <location>
        <begin position="366"/>
        <end position="386"/>
    </location>
</feature>
<feature type="compositionally biased region" description="Basic and acidic residues" evidence="12">
    <location>
        <begin position="655"/>
        <end position="667"/>
    </location>
</feature>
<dbReference type="FunFam" id="1.10.287.70:FF:000002">
    <property type="entry name" value="Potassium voltage-gated channel subfamily a member"/>
    <property type="match status" value="1"/>
</dbReference>
<dbReference type="InterPro" id="IPR003974">
    <property type="entry name" value="K_chnl_volt-dep_Kv3"/>
</dbReference>
<keyword evidence="5" id="KW-0631">Potassium channel</keyword>
<dbReference type="PRINTS" id="PR00169">
    <property type="entry name" value="KCHANNEL"/>
</dbReference>
<dbReference type="GO" id="GO:0005251">
    <property type="term" value="F:delayed rectifier potassium channel activity"/>
    <property type="evidence" value="ECO:0007669"/>
    <property type="project" value="TreeGrafter"/>
</dbReference>
<evidence type="ECO:0000256" key="5">
    <source>
        <dbReference type="ARBA" id="ARBA00022826"/>
    </source>
</evidence>
<proteinExistence type="predicted"/>
<dbReference type="Pfam" id="PF02214">
    <property type="entry name" value="BTB_2"/>
    <property type="match status" value="1"/>
</dbReference>
<feature type="region of interest" description="Disordered" evidence="12">
    <location>
        <begin position="422"/>
        <end position="457"/>
    </location>
</feature>
<dbReference type="InterPro" id="IPR005821">
    <property type="entry name" value="Ion_trans_dom"/>
</dbReference>
<dbReference type="AlphaFoldDB" id="A0A6P8J719"/>
<dbReference type="FunFam" id="3.30.710.10:FF:000002">
    <property type="entry name" value="Potassium voltage-gated channel subfamily C member 2"/>
    <property type="match status" value="1"/>
</dbReference>
<evidence type="ECO:0000256" key="2">
    <source>
        <dbReference type="ARBA" id="ARBA00022448"/>
    </source>
</evidence>
<comment type="subcellular location">
    <subcellularLocation>
        <location evidence="1">Membrane</location>
        <topology evidence="1">Multi-pass membrane protein</topology>
    </subcellularLocation>
</comment>
<dbReference type="InParanoid" id="A0A6P8J719"/>
<keyword evidence="6" id="KW-0851">Voltage-gated channel</keyword>
<keyword evidence="3" id="KW-0633">Potassium transport</keyword>
<evidence type="ECO:0000256" key="3">
    <source>
        <dbReference type="ARBA" id="ARBA00022538"/>
    </source>
</evidence>
<feature type="transmembrane region" description="Helical" evidence="13">
    <location>
        <begin position="178"/>
        <end position="202"/>
    </location>
</feature>
<dbReference type="SUPFAM" id="SSF54695">
    <property type="entry name" value="POZ domain"/>
    <property type="match status" value="1"/>
</dbReference>
<dbReference type="InterPro" id="IPR028325">
    <property type="entry name" value="VG_K_chnl"/>
</dbReference>
<feature type="transmembrane region" description="Helical" evidence="13">
    <location>
        <begin position="214"/>
        <end position="233"/>
    </location>
</feature>
<keyword evidence="11" id="KW-0407">Ion channel</keyword>
<evidence type="ECO:0000256" key="9">
    <source>
        <dbReference type="ARBA" id="ARBA00023065"/>
    </source>
</evidence>
<evidence type="ECO:0000256" key="13">
    <source>
        <dbReference type="SAM" id="Phobius"/>
    </source>
</evidence>
<dbReference type="PRINTS" id="PR01491">
    <property type="entry name" value="KVCHANNEL"/>
</dbReference>
<feature type="compositionally biased region" description="Polar residues" evidence="12">
    <location>
        <begin position="638"/>
        <end position="654"/>
    </location>
</feature>
<dbReference type="GO" id="GO:0008076">
    <property type="term" value="C:voltage-gated potassium channel complex"/>
    <property type="evidence" value="ECO:0007669"/>
    <property type="project" value="InterPro"/>
</dbReference>
<dbReference type="PANTHER" id="PTHR11537">
    <property type="entry name" value="VOLTAGE-GATED POTASSIUM CHANNEL"/>
    <property type="match status" value="1"/>
</dbReference>
<dbReference type="GO" id="GO:0051260">
    <property type="term" value="P:protein homooligomerization"/>
    <property type="evidence" value="ECO:0007669"/>
    <property type="project" value="InterPro"/>
</dbReference>
<keyword evidence="9" id="KW-0406">Ion transport</keyword>
<accession>A0A6P8J719</accession>
<keyword evidence="7" id="KW-0630">Potassium</keyword>
<dbReference type="RefSeq" id="XP_031573648.1">
    <property type="nucleotide sequence ID" value="XM_031717788.1"/>
</dbReference>
<dbReference type="KEGG" id="aten:116307516"/>
<dbReference type="FunFam" id="1.20.120.350:FF:000091">
    <property type="entry name" value="Predicted protein"/>
    <property type="match status" value="1"/>
</dbReference>
<sequence length="681" mass="77882">MSYPGTSDNPQDKIYINVGGKRHESYLSTLQNIPDTRLAWMAETIMNKQGEESTTKELFFDRHPDLFALILNYYRTGKLHAPRHVCGPLFEDELNFWGIEEKEMEACCWPTYIQHREAEKNLKEFVGPEFEDEESEEDNKELENGYGSDANSLSLWQRYQPPIWAVLDDAFSSSKAKVFAWVSLLMILISVLLMCAASLPSIREHESTRQVFKEVEYFFCAWFTLEFLIRLIFCPSKVAFFKQIMTWIDLISLMPYYSKIIFNTNKVDFFRAIRLIRLFRAFRFFKFTSGLQIIVQSLKASVRELLLLVIILLIPVVLFSSFVYEMEKEMQPVKFNSIPQTFWWAVITMTTVGYGDMSPKSVVGQIIGSVCAICGVLIIGLPVSVIGNNFSTYYEHAQARLSLPKKKRRLIMGDANRLAILQGQSNSSGERDRKSISVDLHTNDSNSEEDMSRNYRRYHKRSRNTIFARGDVYIGQIKTKHSDLSPPMERNAEENNDGNGEVYHMERGELKGDTIDCKNPCFILTNNIHESEEMVEEHQNSHPKNIPENKSKREGPVTKSISLVELKNINSSNPLLSSGTPRPSSTRSFRSRVSPSPAGETDKNIGQQPRKVRCNNSLTLPPLTLTLSKTPECDSKGNVYQNGTEQAPSQNTPAHKSDNSVYIEEKHKRTRMHQNGNVSYG</sequence>
<dbReference type="Gene3D" id="3.30.710.10">
    <property type="entry name" value="Potassium Channel Kv1.1, Chain A"/>
    <property type="match status" value="1"/>
</dbReference>
<feature type="region of interest" description="Disordered" evidence="12">
    <location>
        <begin position="571"/>
        <end position="681"/>
    </location>
</feature>
<gene>
    <name evidence="16" type="primary">LOC116307516</name>
</gene>
<feature type="region of interest" description="Disordered" evidence="12">
    <location>
        <begin position="481"/>
        <end position="502"/>
    </location>
</feature>
<dbReference type="InterPro" id="IPR000210">
    <property type="entry name" value="BTB/POZ_dom"/>
</dbReference>
<evidence type="ECO:0000313" key="15">
    <source>
        <dbReference type="Proteomes" id="UP000515163"/>
    </source>
</evidence>
<dbReference type="Gene3D" id="1.10.287.70">
    <property type="match status" value="1"/>
</dbReference>
<dbReference type="Pfam" id="PF00520">
    <property type="entry name" value="Ion_trans"/>
    <property type="match status" value="1"/>
</dbReference>
<keyword evidence="15" id="KW-1185">Reference proteome</keyword>
<evidence type="ECO:0000259" key="14">
    <source>
        <dbReference type="SMART" id="SM00225"/>
    </source>
</evidence>
<evidence type="ECO:0000313" key="16">
    <source>
        <dbReference type="RefSeq" id="XP_031573648.1"/>
    </source>
</evidence>
<dbReference type="Proteomes" id="UP000515163">
    <property type="component" value="Unplaced"/>
</dbReference>
<protein>
    <submittedName>
        <fullName evidence="16">Potassium voltage-gated channel protein Shaw-like</fullName>
    </submittedName>
</protein>
<feature type="transmembrane region" description="Helical" evidence="13">
    <location>
        <begin position="336"/>
        <end position="354"/>
    </location>
</feature>
<evidence type="ECO:0000256" key="10">
    <source>
        <dbReference type="ARBA" id="ARBA00023136"/>
    </source>
</evidence>
<dbReference type="InterPro" id="IPR003968">
    <property type="entry name" value="K_chnl_volt-dep_Kv"/>
</dbReference>
<evidence type="ECO:0000256" key="11">
    <source>
        <dbReference type="ARBA" id="ARBA00023303"/>
    </source>
</evidence>
<evidence type="ECO:0000256" key="8">
    <source>
        <dbReference type="ARBA" id="ARBA00022989"/>
    </source>
</evidence>
<keyword evidence="4 13" id="KW-0812">Transmembrane</keyword>
<keyword evidence="10 13" id="KW-0472">Membrane</keyword>
<feature type="region of interest" description="Disordered" evidence="12">
    <location>
        <begin position="533"/>
        <end position="556"/>
    </location>
</feature>
<dbReference type="PANTHER" id="PTHR11537:SF252">
    <property type="entry name" value="POTASSIUM VOLTAGE-GATED CHANNEL PROTEIN SHAW"/>
    <property type="match status" value="1"/>
</dbReference>
<evidence type="ECO:0000256" key="4">
    <source>
        <dbReference type="ARBA" id="ARBA00022692"/>
    </source>
</evidence>
<evidence type="ECO:0000256" key="6">
    <source>
        <dbReference type="ARBA" id="ARBA00022882"/>
    </source>
</evidence>
<dbReference type="InterPro" id="IPR027359">
    <property type="entry name" value="Volt_channel_dom_sf"/>
</dbReference>
<dbReference type="GeneID" id="116307516"/>
<keyword evidence="2" id="KW-0813">Transport</keyword>